<evidence type="ECO:0000256" key="5">
    <source>
        <dbReference type="ARBA" id="ARBA00022777"/>
    </source>
</evidence>
<dbReference type="GO" id="GO:0005737">
    <property type="term" value="C:cytoplasm"/>
    <property type="evidence" value="ECO:0007669"/>
    <property type="project" value="UniProtKB-ARBA"/>
</dbReference>
<dbReference type="GO" id="GO:0005524">
    <property type="term" value="F:ATP binding"/>
    <property type="evidence" value="ECO:0007669"/>
    <property type="project" value="UniProtKB-UniRule"/>
</dbReference>
<dbReference type="InterPro" id="IPR008271">
    <property type="entry name" value="Ser/Thr_kinase_AS"/>
</dbReference>
<dbReference type="PROSITE" id="PS00107">
    <property type="entry name" value="PROTEIN_KINASE_ATP"/>
    <property type="match status" value="1"/>
</dbReference>
<evidence type="ECO:0000256" key="7">
    <source>
        <dbReference type="ARBA" id="ARBA00047592"/>
    </source>
</evidence>
<proteinExistence type="inferred from homology"/>
<feature type="region of interest" description="Disordered" evidence="11">
    <location>
        <begin position="368"/>
        <end position="438"/>
    </location>
</feature>
<dbReference type="CDD" id="cd07834">
    <property type="entry name" value="STKc_MAPK"/>
    <property type="match status" value="1"/>
</dbReference>
<evidence type="ECO:0000313" key="13">
    <source>
        <dbReference type="EMBL" id="CAJ0608146.1"/>
    </source>
</evidence>
<dbReference type="SMART" id="SM00220">
    <property type="entry name" value="S_TKc"/>
    <property type="match status" value="1"/>
</dbReference>
<comment type="similarity">
    <text evidence="10">Belongs to the protein kinase superfamily. Ser/Thr protein kinase family. MAP kinase subfamily.</text>
</comment>
<comment type="activity regulation">
    <text evidence="10">Activated by threonine and tyrosine phosphorylation.</text>
</comment>
<dbReference type="AlphaFoldDB" id="A0AA36HCC2"/>
<keyword evidence="4 9" id="KW-0547">Nucleotide-binding</keyword>
<feature type="compositionally biased region" description="Basic and acidic residues" evidence="11">
    <location>
        <begin position="526"/>
        <end position="553"/>
    </location>
</feature>
<dbReference type="InterPro" id="IPR011009">
    <property type="entry name" value="Kinase-like_dom_sf"/>
</dbReference>
<evidence type="ECO:0000256" key="6">
    <source>
        <dbReference type="ARBA" id="ARBA00022840"/>
    </source>
</evidence>
<dbReference type="FunFam" id="3.30.200.20:FF:000553">
    <property type="entry name" value="Mitogen-activated protein kinase"/>
    <property type="match status" value="1"/>
</dbReference>
<dbReference type="GO" id="GO:0004707">
    <property type="term" value="F:MAP kinase activity"/>
    <property type="evidence" value="ECO:0007669"/>
    <property type="project" value="UniProtKB-EC"/>
</dbReference>
<reference evidence="13" key="1">
    <citation type="submission" date="2023-07" db="EMBL/GenBank/DDBJ databases">
        <authorList>
            <consortium name="CYATHOMIX"/>
        </authorList>
    </citation>
    <scope>NUCLEOTIDE SEQUENCE</scope>
    <source>
        <strain evidence="13">N/A</strain>
    </source>
</reference>
<feature type="compositionally biased region" description="Polar residues" evidence="11">
    <location>
        <begin position="412"/>
        <end position="434"/>
    </location>
</feature>
<gene>
    <name evidence="13" type="ORF">CYNAS_LOCUS20129</name>
</gene>
<organism evidence="13 14">
    <name type="scientific">Cylicocyclus nassatus</name>
    <name type="common">Nematode worm</name>
    <dbReference type="NCBI Taxonomy" id="53992"/>
    <lineage>
        <taxon>Eukaryota</taxon>
        <taxon>Metazoa</taxon>
        <taxon>Ecdysozoa</taxon>
        <taxon>Nematoda</taxon>
        <taxon>Chromadorea</taxon>
        <taxon>Rhabditida</taxon>
        <taxon>Rhabditina</taxon>
        <taxon>Rhabditomorpha</taxon>
        <taxon>Strongyloidea</taxon>
        <taxon>Strongylidae</taxon>
        <taxon>Cylicocyclus</taxon>
    </lineage>
</organism>
<dbReference type="PROSITE" id="PS00108">
    <property type="entry name" value="PROTEIN_KINASE_ST"/>
    <property type="match status" value="1"/>
</dbReference>
<evidence type="ECO:0000313" key="14">
    <source>
        <dbReference type="Proteomes" id="UP001176961"/>
    </source>
</evidence>
<comment type="cofactor">
    <cofactor evidence="10">
        <name>Mg(2+)</name>
        <dbReference type="ChEBI" id="CHEBI:18420"/>
    </cofactor>
</comment>
<comment type="catalytic activity">
    <reaction evidence="8">
        <text>L-seryl-[protein] + ATP = O-phospho-L-seryl-[protein] + ADP + H(+)</text>
        <dbReference type="Rhea" id="RHEA:17989"/>
        <dbReference type="Rhea" id="RHEA-COMP:9863"/>
        <dbReference type="Rhea" id="RHEA-COMP:11604"/>
        <dbReference type="ChEBI" id="CHEBI:15378"/>
        <dbReference type="ChEBI" id="CHEBI:29999"/>
        <dbReference type="ChEBI" id="CHEBI:30616"/>
        <dbReference type="ChEBI" id="CHEBI:83421"/>
        <dbReference type="ChEBI" id="CHEBI:456216"/>
        <dbReference type="EC" id="2.7.11.24"/>
    </reaction>
</comment>
<evidence type="ECO:0000256" key="1">
    <source>
        <dbReference type="ARBA" id="ARBA00012411"/>
    </source>
</evidence>
<feature type="compositionally biased region" description="Basic residues" evidence="11">
    <location>
        <begin position="562"/>
        <end position="574"/>
    </location>
</feature>
<evidence type="ECO:0000256" key="3">
    <source>
        <dbReference type="ARBA" id="ARBA00022679"/>
    </source>
</evidence>
<dbReference type="InterPro" id="IPR000719">
    <property type="entry name" value="Prot_kinase_dom"/>
</dbReference>
<sequence length="594" mass="67354">MWPTYTPYERTNRMLEQSRMDVRFHLEGTPYVAEDTIGTGAYGVVCKAKHLPSQRAVAIKKIPRAFAAHTLAKRSLREVRILRELRHENIIAVLDMFTAEGTHGRDIYMVMDLMETDLHQIIHSRQTLVEQHFQYFLYQILRGLKYLHSVGIVHRDLKPSNLLVNGDCLLRIADFGMARSTEQLQEKNDKFLTQYVATRWYRAPELLFSMIDYDTKVDMWSAGCIFAEMIMRRQIFPGKDGVSQVKMIVYYLGTPEERVMQQITSDIVLGWIESCGKKEPLPWQAILPKATPEALEVIDRLLQISPWNRSTAEEVLALPYLSPYHDPAFEPTCPVKAGFDADAIEELPVGKVIEQLANEATIFDAIRGPYATRTTPPSPLPPDDDCQPSTSRSADPSDEITPHSSLSSSSSGFTLIRSSASSTPRINSGSSALSDETVLEMDTNRLSQIEDSADSTPESSTSSIANIANTEFSRYLQEGTDWPLCEASTSSAPPTINRDSLNAKQTLRTALERKVLLKEMRNKDGRDIRQHLKTKDRGRLMSDISTDEKKNPDRWQSLLYKGKLRARPLGRRKSRDSYRTRRRHPSGDVRKSTD</sequence>
<dbReference type="Pfam" id="PF00069">
    <property type="entry name" value="Pkinase"/>
    <property type="match status" value="1"/>
</dbReference>
<dbReference type="InterPro" id="IPR017441">
    <property type="entry name" value="Protein_kinase_ATP_BS"/>
</dbReference>
<dbReference type="PROSITE" id="PS01351">
    <property type="entry name" value="MAPK"/>
    <property type="match status" value="1"/>
</dbReference>
<feature type="region of interest" description="Disordered" evidence="11">
    <location>
        <begin position="526"/>
        <end position="594"/>
    </location>
</feature>
<protein>
    <recommendedName>
        <fullName evidence="1 10">Mitogen-activated protein kinase</fullName>
        <ecNumber evidence="1 10">2.7.11.24</ecNumber>
    </recommendedName>
</protein>
<dbReference type="InterPro" id="IPR050117">
    <property type="entry name" value="MAPK"/>
</dbReference>
<evidence type="ECO:0000256" key="9">
    <source>
        <dbReference type="PROSITE-ProRule" id="PRU10141"/>
    </source>
</evidence>
<keyword evidence="10" id="KW-0460">Magnesium</keyword>
<dbReference type="PANTHER" id="PTHR24055">
    <property type="entry name" value="MITOGEN-ACTIVATED PROTEIN KINASE"/>
    <property type="match status" value="1"/>
</dbReference>
<name>A0AA36HCC2_CYLNA</name>
<keyword evidence="2 10" id="KW-0723">Serine/threonine-protein kinase</keyword>
<keyword evidence="3 10" id="KW-0808">Transferase</keyword>
<comment type="caution">
    <text evidence="13">The sequence shown here is derived from an EMBL/GenBank/DDBJ whole genome shotgun (WGS) entry which is preliminary data.</text>
</comment>
<evidence type="ECO:0000256" key="4">
    <source>
        <dbReference type="ARBA" id="ARBA00022741"/>
    </source>
</evidence>
<comment type="catalytic activity">
    <reaction evidence="7 10">
        <text>L-threonyl-[protein] + ATP = O-phospho-L-threonyl-[protein] + ADP + H(+)</text>
        <dbReference type="Rhea" id="RHEA:46608"/>
        <dbReference type="Rhea" id="RHEA-COMP:11060"/>
        <dbReference type="Rhea" id="RHEA-COMP:11605"/>
        <dbReference type="ChEBI" id="CHEBI:15378"/>
        <dbReference type="ChEBI" id="CHEBI:30013"/>
        <dbReference type="ChEBI" id="CHEBI:30616"/>
        <dbReference type="ChEBI" id="CHEBI:61977"/>
        <dbReference type="ChEBI" id="CHEBI:456216"/>
        <dbReference type="EC" id="2.7.11.24"/>
    </reaction>
</comment>
<evidence type="ECO:0000256" key="8">
    <source>
        <dbReference type="ARBA" id="ARBA00048312"/>
    </source>
</evidence>
<dbReference type="FunFam" id="1.10.510.10:FF:000049">
    <property type="entry name" value="Mitogen-activated protein kinase"/>
    <property type="match status" value="1"/>
</dbReference>
<keyword evidence="14" id="KW-1185">Reference proteome</keyword>
<dbReference type="EC" id="2.7.11.24" evidence="1 10"/>
<dbReference type="Gene3D" id="3.30.200.20">
    <property type="entry name" value="Phosphorylase Kinase, domain 1"/>
    <property type="match status" value="1"/>
</dbReference>
<evidence type="ECO:0000256" key="2">
    <source>
        <dbReference type="ARBA" id="ARBA00022527"/>
    </source>
</evidence>
<dbReference type="Proteomes" id="UP001176961">
    <property type="component" value="Unassembled WGS sequence"/>
</dbReference>
<evidence type="ECO:0000259" key="12">
    <source>
        <dbReference type="PROSITE" id="PS50011"/>
    </source>
</evidence>
<feature type="binding site" evidence="9">
    <location>
        <position position="61"/>
    </location>
    <ligand>
        <name>ATP</name>
        <dbReference type="ChEBI" id="CHEBI:30616"/>
    </ligand>
</feature>
<dbReference type="SUPFAM" id="SSF56112">
    <property type="entry name" value="Protein kinase-like (PK-like)"/>
    <property type="match status" value="1"/>
</dbReference>
<keyword evidence="6 9" id="KW-0067">ATP-binding</keyword>
<dbReference type="Gene3D" id="1.10.510.10">
    <property type="entry name" value="Transferase(Phosphotransferase) domain 1"/>
    <property type="match status" value="1"/>
</dbReference>
<accession>A0AA36HCC2</accession>
<evidence type="ECO:0000256" key="10">
    <source>
        <dbReference type="RuleBase" id="RU361165"/>
    </source>
</evidence>
<keyword evidence="5 10" id="KW-0418">Kinase</keyword>
<evidence type="ECO:0000256" key="11">
    <source>
        <dbReference type="SAM" id="MobiDB-lite"/>
    </source>
</evidence>
<feature type="domain" description="Protein kinase" evidence="12">
    <location>
        <begin position="31"/>
        <end position="321"/>
    </location>
</feature>
<feature type="compositionally biased region" description="Basic and acidic residues" evidence="11">
    <location>
        <begin position="575"/>
        <end position="594"/>
    </location>
</feature>
<dbReference type="EMBL" id="CATQJL010000316">
    <property type="protein sequence ID" value="CAJ0608146.1"/>
    <property type="molecule type" value="Genomic_DNA"/>
</dbReference>
<dbReference type="PROSITE" id="PS50011">
    <property type="entry name" value="PROTEIN_KINASE_DOM"/>
    <property type="match status" value="1"/>
</dbReference>
<dbReference type="InterPro" id="IPR003527">
    <property type="entry name" value="MAP_kinase_CS"/>
</dbReference>